<dbReference type="PANTHER" id="PTHR11586:SF37">
    <property type="entry name" value="TRNA-BINDING DOMAIN-CONTAINING PROTEIN"/>
    <property type="match status" value="1"/>
</dbReference>
<evidence type="ECO:0000256" key="13">
    <source>
        <dbReference type="ARBA" id="ARBA00023146"/>
    </source>
</evidence>
<dbReference type="Pfam" id="PF01588">
    <property type="entry name" value="tRNA_bind"/>
    <property type="match status" value="1"/>
</dbReference>
<dbReference type="Gene3D" id="2.40.50.140">
    <property type="entry name" value="Nucleic acid-binding proteins"/>
    <property type="match status" value="1"/>
</dbReference>
<feature type="domain" description="TRNA-binding" evidence="18">
    <location>
        <begin position="45"/>
        <end position="150"/>
    </location>
</feature>
<evidence type="ECO:0000256" key="3">
    <source>
        <dbReference type="ARBA" id="ARBA00011738"/>
    </source>
</evidence>
<dbReference type="PROSITE" id="PS50886">
    <property type="entry name" value="TRBD"/>
    <property type="match status" value="1"/>
</dbReference>
<dbReference type="InterPro" id="IPR012340">
    <property type="entry name" value="NA-bd_OB-fold"/>
</dbReference>
<gene>
    <name evidence="19" type="primary">metG</name>
    <name evidence="19" type="ORF">CYJ34_07090</name>
</gene>
<evidence type="ECO:0000256" key="7">
    <source>
        <dbReference type="ARBA" id="ARBA00022555"/>
    </source>
</evidence>
<evidence type="ECO:0000256" key="17">
    <source>
        <dbReference type="SAM" id="MobiDB-lite"/>
    </source>
</evidence>
<dbReference type="Proteomes" id="UP000234335">
    <property type="component" value="Unassembled WGS sequence"/>
</dbReference>
<dbReference type="RefSeq" id="WP_101540598.1">
    <property type="nucleotide sequence ID" value="NZ_PKGS01000005.1"/>
</dbReference>
<dbReference type="GO" id="GO:0004825">
    <property type="term" value="F:methionine-tRNA ligase activity"/>
    <property type="evidence" value="ECO:0007669"/>
    <property type="project" value="UniProtKB-EC"/>
</dbReference>
<feature type="region of interest" description="Disordered" evidence="17">
    <location>
        <begin position="1"/>
        <end position="20"/>
    </location>
</feature>
<proteinExistence type="predicted"/>
<keyword evidence="8 19" id="KW-0436">Ligase</keyword>
<dbReference type="GO" id="GO:0005737">
    <property type="term" value="C:cytoplasm"/>
    <property type="evidence" value="ECO:0007669"/>
    <property type="project" value="UniProtKB-SubCell"/>
</dbReference>
<evidence type="ECO:0000256" key="5">
    <source>
        <dbReference type="ARBA" id="ARBA00018753"/>
    </source>
</evidence>
<evidence type="ECO:0000313" key="19">
    <source>
        <dbReference type="EMBL" id="PKZ15780.1"/>
    </source>
</evidence>
<reference evidence="19 20" key="1">
    <citation type="submission" date="2017-12" db="EMBL/GenBank/DDBJ databases">
        <title>Phylogenetic diversity of female urinary microbiome.</title>
        <authorList>
            <person name="Thomas-White K."/>
            <person name="Wolfe A.J."/>
        </authorList>
    </citation>
    <scope>NUCLEOTIDE SEQUENCE [LARGE SCALE GENOMIC DNA]</scope>
    <source>
        <strain evidence="19 20">UMB0119</strain>
    </source>
</reference>
<protein>
    <recommendedName>
        <fullName evidence="5">Methionine--tRNA ligase</fullName>
        <ecNumber evidence="4">6.1.1.10</ecNumber>
    </recommendedName>
    <alternativeName>
        <fullName evidence="14">Methionyl-tRNA synthetase</fullName>
    </alternativeName>
</protein>
<accession>A0A2I1M6K6</accession>
<sequence length="150" mass="16680">MKPIGKNSEENTESAPVKTIEETNEVVDFTGVETEEFYEDVDFDTFSKSDFRVVKVTDCQEVPKSNKLLKFTLDDGTDTPRTILSGIKKHYNPEELIGKNLVAIVNLPPRSMMGEESQGMILSAVHNQNGEEKLNVLMVGNNIPAGAKLY</sequence>
<dbReference type="GO" id="GO:0000049">
    <property type="term" value="F:tRNA binding"/>
    <property type="evidence" value="ECO:0007669"/>
    <property type="project" value="UniProtKB-UniRule"/>
</dbReference>
<dbReference type="InterPro" id="IPR051270">
    <property type="entry name" value="Tyrosine-tRNA_ligase_regulator"/>
</dbReference>
<dbReference type="CDD" id="cd02800">
    <property type="entry name" value="tRNA_bind_EcMetRS_like"/>
    <property type="match status" value="1"/>
</dbReference>
<dbReference type="GO" id="GO:0006431">
    <property type="term" value="P:methionyl-tRNA aminoacylation"/>
    <property type="evidence" value="ECO:0007669"/>
    <property type="project" value="InterPro"/>
</dbReference>
<keyword evidence="11 16" id="KW-0694">RNA-binding</keyword>
<keyword evidence="12" id="KW-0648">Protein biosynthesis</keyword>
<evidence type="ECO:0000313" key="20">
    <source>
        <dbReference type="Proteomes" id="UP000234335"/>
    </source>
</evidence>
<dbReference type="FunFam" id="2.40.50.140:FF:000042">
    <property type="entry name" value="Methionine--tRNA ligase"/>
    <property type="match status" value="1"/>
</dbReference>
<evidence type="ECO:0000256" key="16">
    <source>
        <dbReference type="PROSITE-ProRule" id="PRU00209"/>
    </source>
</evidence>
<keyword evidence="9" id="KW-0547">Nucleotide-binding</keyword>
<dbReference type="NCBIfam" id="TIGR00399">
    <property type="entry name" value="metG_C_term"/>
    <property type="match status" value="1"/>
</dbReference>
<evidence type="ECO:0000256" key="9">
    <source>
        <dbReference type="ARBA" id="ARBA00022741"/>
    </source>
</evidence>
<comment type="subcellular location">
    <subcellularLocation>
        <location evidence="2">Cytoplasm</location>
    </subcellularLocation>
</comment>
<comment type="subunit">
    <text evidence="3">Homodimer.</text>
</comment>
<evidence type="ECO:0000256" key="10">
    <source>
        <dbReference type="ARBA" id="ARBA00022840"/>
    </source>
</evidence>
<evidence type="ECO:0000256" key="14">
    <source>
        <dbReference type="ARBA" id="ARBA00030904"/>
    </source>
</evidence>
<organism evidence="19 20">
    <name type="scientific">Anaerococcus octavius</name>
    <dbReference type="NCBI Taxonomy" id="54007"/>
    <lineage>
        <taxon>Bacteria</taxon>
        <taxon>Bacillati</taxon>
        <taxon>Bacillota</taxon>
        <taxon>Tissierellia</taxon>
        <taxon>Tissierellales</taxon>
        <taxon>Peptoniphilaceae</taxon>
        <taxon>Anaerococcus</taxon>
    </lineage>
</organism>
<comment type="catalytic activity">
    <reaction evidence="15">
        <text>tRNA(Met) + L-methionine + ATP = L-methionyl-tRNA(Met) + AMP + diphosphate</text>
        <dbReference type="Rhea" id="RHEA:13481"/>
        <dbReference type="Rhea" id="RHEA-COMP:9667"/>
        <dbReference type="Rhea" id="RHEA-COMP:9698"/>
        <dbReference type="ChEBI" id="CHEBI:30616"/>
        <dbReference type="ChEBI" id="CHEBI:33019"/>
        <dbReference type="ChEBI" id="CHEBI:57844"/>
        <dbReference type="ChEBI" id="CHEBI:78442"/>
        <dbReference type="ChEBI" id="CHEBI:78530"/>
        <dbReference type="ChEBI" id="CHEBI:456215"/>
        <dbReference type="EC" id="6.1.1.10"/>
    </reaction>
</comment>
<dbReference type="InterPro" id="IPR002547">
    <property type="entry name" value="tRNA-bd_dom"/>
</dbReference>
<evidence type="ECO:0000256" key="11">
    <source>
        <dbReference type="ARBA" id="ARBA00022884"/>
    </source>
</evidence>
<keyword evidence="13" id="KW-0030">Aminoacyl-tRNA synthetase</keyword>
<keyword evidence="7 16" id="KW-0820">tRNA-binding</keyword>
<comment type="function">
    <text evidence="1">Is required not only for elongation of protein synthesis but also for the initiation of all mRNA translation through initiator tRNA(fMet) aminoacylation.</text>
</comment>
<dbReference type="GO" id="GO:0005524">
    <property type="term" value="F:ATP binding"/>
    <property type="evidence" value="ECO:0007669"/>
    <property type="project" value="UniProtKB-KW"/>
</dbReference>
<keyword evidence="20" id="KW-1185">Reference proteome</keyword>
<evidence type="ECO:0000256" key="6">
    <source>
        <dbReference type="ARBA" id="ARBA00022490"/>
    </source>
</evidence>
<dbReference type="EMBL" id="PKGS01000005">
    <property type="protein sequence ID" value="PKZ15780.1"/>
    <property type="molecule type" value="Genomic_DNA"/>
</dbReference>
<evidence type="ECO:0000259" key="18">
    <source>
        <dbReference type="PROSITE" id="PS50886"/>
    </source>
</evidence>
<dbReference type="AlphaFoldDB" id="A0A2I1M6K6"/>
<comment type="caution">
    <text evidence="19">The sequence shown here is derived from an EMBL/GenBank/DDBJ whole genome shotgun (WGS) entry which is preliminary data.</text>
</comment>
<evidence type="ECO:0000256" key="2">
    <source>
        <dbReference type="ARBA" id="ARBA00004496"/>
    </source>
</evidence>
<name>A0A2I1M6K6_9FIRM</name>
<dbReference type="SUPFAM" id="SSF50249">
    <property type="entry name" value="Nucleic acid-binding proteins"/>
    <property type="match status" value="1"/>
</dbReference>
<evidence type="ECO:0000256" key="12">
    <source>
        <dbReference type="ARBA" id="ARBA00022917"/>
    </source>
</evidence>
<dbReference type="EC" id="6.1.1.10" evidence="4"/>
<evidence type="ECO:0000256" key="4">
    <source>
        <dbReference type="ARBA" id="ARBA00012838"/>
    </source>
</evidence>
<evidence type="ECO:0000256" key="1">
    <source>
        <dbReference type="ARBA" id="ARBA00003314"/>
    </source>
</evidence>
<dbReference type="PANTHER" id="PTHR11586">
    <property type="entry name" value="TRNA-AMINOACYLATION COFACTOR ARC1 FAMILY MEMBER"/>
    <property type="match status" value="1"/>
</dbReference>
<dbReference type="InterPro" id="IPR004495">
    <property type="entry name" value="Met-tRNA-synth_bsu_C"/>
</dbReference>
<evidence type="ECO:0000256" key="15">
    <source>
        <dbReference type="ARBA" id="ARBA00047364"/>
    </source>
</evidence>
<keyword evidence="10" id="KW-0067">ATP-binding</keyword>
<evidence type="ECO:0000256" key="8">
    <source>
        <dbReference type="ARBA" id="ARBA00022598"/>
    </source>
</evidence>
<keyword evidence="6" id="KW-0963">Cytoplasm</keyword>